<dbReference type="Gene3D" id="1.20.1070.10">
    <property type="entry name" value="Rhodopsin 7-helix transmembrane proteins"/>
    <property type="match status" value="1"/>
</dbReference>
<dbReference type="Proteomes" id="UP000676336">
    <property type="component" value="Unassembled WGS sequence"/>
</dbReference>
<reference evidence="2" key="1">
    <citation type="submission" date="2021-02" db="EMBL/GenBank/DDBJ databases">
        <authorList>
            <person name="Nowell W R."/>
        </authorList>
    </citation>
    <scope>NUCLEOTIDE SEQUENCE</scope>
</reference>
<dbReference type="SUPFAM" id="SSF81321">
    <property type="entry name" value="Family A G protein-coupled receptor-like"/>
    <property type="match status" value="1"/>
</dbReference>
<comment type="caution">
    <text evidence="2">The sequence shown here is derived from an EMBL/GenBank/DDBJ whole genome shotgun (WGS) entry which is preliminary data.</text>
</comment>
<keyword evidence="1" id="KW-1133">Transmembrane helix</keyword>
<organism evidence="2 3">
    <name type="scientific">Rotaria magnacalcarata</name>
    <dbReference type="NCBI Taxonomy" id="392030"/>
    <lineage>
        <taxon>Eukaryota</taxon>
        <taxon>Metazoa</taxon>
        <taxon>Spiralia</taxon>
        <taxon>Gnathifera</taxon>
        <taxon>Rotifera</taxon>
        <taxon>Eurotatoria</taxon>
        <taxon>Bdelloidea</taxon>
        <taxon>Philodinida</taxon>
        <taxon>Philodinidae</taxon>
        <taxon>Rotaria</taxon>
    </lineage>
</organism>
<keyword evidence="1" id="KW-0472">Membrane</keyword>
<protein>
    <submittedName>
        <fullName evidence="2">Uncharacterized protein</fullName>
    </submittedName>
</protein>
<proteinExistence type="predicted"/>
<dbReference type="AlphaFoldDB" id="A0A8S3BQ95"/>
<evidence type="ECO:0000313" key="2">
    <source>
        <dbReference type="EMBL" id="CAF4826207.1"/>
    </source>
</evidence>
<name>A0A8S3BQ95_9BILA</name>
<sequence length="61" mass="7146">MFAVLFTLFFLGYHPYGFARAYGKHRQLHPDIFVLLTLLYCISICASPFVYGIMNNQLRQE</sequence>
<accession>A0A8S3BQ95</accession>
<feature type="non-terminal residue" evidence="2">
    <location>
        <position position="61"/>
    </location>
</feature>
<evidence type="ECO:0000256" key="1">
    <source>
        <dbReference type="SAM" id="Phobius"/>
    </source>
</evidence>
<keyword evidence="1" id="KW-0812">Transmembrane</keyword>
<feature type="transmembrane region" description="Helical" evidence="1">
    <location>
        <begin position="33"/>
        <end position="54"/>
    </location>
</feature>
<gene>
    <name evidence="2" type="ORF">SMN809_LOCUS48262</name>
</gene>
<dbReference type="EMBL" id="CAJOBI010154673">
    <property type="protein sequence ID" value="CAF4826207.1"/>
    <property type="molecule type" value="Genomic_DNA"/>
</dbReference>
<evidence type="ECO:0000313" key="3">
    <source>
        <dbReference type="Proteomes" id="UP000676336"/>
    </source>
</evidence>